<feature type="chain" id="PRO_5038919834" description="DUF305 domain-containing protein" evidence="2">
    <location>
        <begin position="23"/>
        <end position="204"/>
    </location>
</feature>
<dbReference type="Pfam" id="PF03713">
    <property type="entry name" value="DUF305"/>
    <property type="match status" value="1"/>
</dbReference>
<dbReference type="RefSeq" id="WP_189212897.1">
    <property type="nucleotide sequence ID" value="NZ_BMRB01000004.1"/>
</dbReference>
<dbReference type="EMBL" id="BMRB01000004">
    <property type="protein sequence ID" value="GGS47948.1"/>
    <property type="molecule type" value="Genomic_DNA"/>
</dbReference>
<reference evidence="4" key="1">
    <citation type="journal article" date="2014" name="Int. J. Syst. Evol. Microbiol.">
        <title>Complete genome sequence of Corynebacterium casei LMG S-19264T (=DSM 44701T), isolated from a smear-ripened cheese.</title>
        <authorList>
            <consortium name="US DOE Joint Genome Institute (JGI-PGF)"/>
            <person name="Walter F."/>
            <person name="Albersmeier A."/>
            <person name="Kalinowski J."/>
            <person name="Ruckert C."/>
        </authorList>
    </citation>
    <scope>NUCLEOTIDE SEQUENCE</scope>
    <source>
        <strain evidence="4">JCM 3276</strain>
    </source>
</reference>
<keyword evidence="5" id="KW-1185">Reference proteome</keyword>
<dbReference type="PANTHER" id="PTHR36933">
    <property type="entry name" value="SLL0788 PROTEIN"/>
    <property type="match status" value="1"/>
</dbReference>
<keyword evidence="2" id="KW-0732">Signal</keyword>
<dbReference type="Gene3D" id="1.20.1260.10">
    <property type="match status" value="1"/>
</dbReference>
<name>A0A918LHH7_9PSEU</name>
<gene>
    <name evidence="4" type="ORF">GCM10010171_48990</name>
</gene>
<proteinExistence type="predicted"/>
<organism evidence="4 5">
    <name type="scientific">Actinokineospora fastidiosa</name>
    <dbReference type="NCBI Taxonomy" id="1816"/>
    <lineage>
        <taxon>Bacteria</taxon>
        <taxon>Bacillati</taxon>
        <taxon>Actinomycetota</taxon>
        <taxon>Actinomycetes</taxon>
        <taxon>Pseudonocardiales</taxon>
        <taxon>Pseudonocardiaceae</taxon>
        <taxon>Actinokineospora</taxon>
    </lineage>
</organism>
<accession>A0A918LHH7</accession>
<sequence length="204" mass="21403">MRRCALFALVLALTGCAGPLPAEFAPSSPAAGHGHGHQPVQAPPPSPAVGDYNLADVMYLQMAIANHEQGIELVALAEKRAVRPEVAQLAAAIGATQRTEVGQMEAWLTGWGQPTEVDTNPDAHAHHGGMPITDPESLAALAAAPDGEFEERFVSVLTGHQHNAVEMARRELTDGVSPDVKKFADKVVQSRTGQISALLNLGSA</sequence>
<dbReference type="InterPro" id="IPR012347">
    <property type="entry name" value="Ferritin-like"/>
</dbReference>
<evidence type="ECO:0000313" key="5">
    <source>
        <dbReference type="Proteomes" id="UP000660680"/>
    </source>
</evidence>
<dbReference type="AlphaFoldDB" id="A0A918LHH7"/>
<dbReference type="Proteomes" id="UP000660680">
    <property type="component" value="Unassembled WGS sequence"/>
</dbReference>
<evidence type="ECO:0000256" key="2">
    <source>
        <dbReference type="SAM" id="SignalP"/>
    </source>
</evidence>
<reference evidence="4" key="2">
    <citation type="submission" date="2020-09" db="EMBL/GenBank/DDBJ databases">
        <authorList>
            <person name="Sun Q."/>
            <person name="Ohkuma M."/>
        </authorList>
    </citation>
    <scope>NUCLEOTIDE SEQUENCE</scope>
    <source>
        <strain evidence="4">JCM 3276</strain>
    </source>
</reference>
<feature type="region of interest" description="Disordered" evidence="1">
    <location>
        <begin position="28"/>
        <end position="47"/>
    </location>
</feature>
<dbReference type="PROSITE" id="PS51257">
    <property type="entry name" value="PROKAR_LIPOPROTEIN"/>
    <property type="match status" value="1"/>
</dbReference>
<comment type="caution">
    <text evidence="4">The sequence shown here is derived from an EMBL/GenBank/DDBJ whole genome shotgun (WGS) entry which is preliminary data.</text>
</comment>
<evidence type="ECO:0000259" key="3">
    <source>
        <dbReference type="Pfam" id="PF03713"/>
    </source>
</evidence>
<feature type="domain" description="DUF305" evidence="3">
    <location>
        <begin position="56"/>
        <end position="199"/>
    </location>
</feature>
<feature type="signal peptide" evidence="2">
    <location>
        <begin position="1"/>
        <end position="22"/>
    </location>
</feature>
<evidence type="ECO:0000313" key="4">
    <source>
        <dbReference type="EMBL" id="GGS47948.1"/>
    </source>
</evidence>
<protein>
    <recommendedName>
        <fullName evidence="3">DUF305 domain-containing protein</fullName>
    </recommendedName>
</protein>
<dbReference type="InterPro" id="IPR005183">
    <property type="entry name" value="DUF305_CopM-like"/>
</dbReference>
<dbReference type="PANTHER" id="PTHR36933:SF1">
    <property type="entry name" value="SLL0788 PROTEIN"/>
    <property type="match status" value="1"/>
</dbReference>
<evidence type="ECO:0000256" key="1">
    <source>
        <dbReference type="SAM" id="MobiDB-lite"/>
    </source>
</evidence>